<dbReference type="InterPro" id="IPR022532">
    <property type="entry name" value="DUF3696"/>
</dbReference>
<dbReference type="PIRSF" id="PIRSF034888">
    <property type="entry name" value="P-loop_UCP034888"/>
    <property type="match status" value="1"/>
</dbReference>
<dbReference type="Pfam" id="PF12476">
    <property type="entry name" value="DUF3696"/>
    <property type="match status" value="1"/>
</dbReference>
<dbReference type="PANTHER" id="PTHR43581">
    <property type="entry name" value="ATP/GTP PHOSPHATASE"/>
    <property type="match status" value="1"/>
</dbReference>
<evidence type="ECO:0000259" key="2">
    <source>
        <dbReference type="Pfam" id="PF13175"/>
    </source>
</evidence>
<accession>A0A6H0KSU0</accession>
<sequence length="368" mass="41880">MIKNIHVLNFKSLKDIQYSPKNLNLLMGLNGMGKSSFIQSLLLLRQNKDTKLSRFFLNGPYTEIGKGKDAMYQDNQGDTIFFQCDMEEGAESLSLRCELKYQPESNALDSNCSWSVDELNKYSLFNNNFQYLEADRSAPAADYKTSYIDVVEHKQVGTQGEYAVHYLNKYGNEKIANPLLFHPQAKSDILLHQIDAWLGEISPGVKLNITEIQGTDKVLLDYQFSKGTQFSNRFRPKNVGFGISYVLPVIVALLKANRDEVIIIENPESHIHPHGQVELGKLISLAAATGAQIFVETHSDHIVNGVRVAVKEKLIEKEMVRIAYFDKITTESEQYSKVEIIRIDENGELSDYPRDFMDEWTNQLLKLI</sequence>
<dbReference type="InterPro" id="IPR051396">
    <property type="entry name" value="Bact_Antivir_Def_Nuclease"/>
</dbReference>
<protein>
    <submittedName>
        <fullName evidence="4">DUF3696 domain-containing protein</fullName>
    </submittedName>
</protein>
<dbReference type="EMBL" id="CP050831">
    <property type="protein sequence ID" value="QIU96534.1"/>
    <property type="molecule type" value="Genomic_DNA"/>
</dbReference>
<evidence type="ECO:0000313" key="4">
    <source>
        <dbReference type="EMBL" id="QIU96534.1"/>
    </source>
</evidence>
<dbReference type="InterPro" id="IPR014592">
    <property type="entry name" value="P-loop_UCP034888"/>
</dbReference>
<dbReference type="AlphaFoldDB" id="A0A6H0KSU0"/>
<name>A0A6H0KSU0_9BACE</name>
<dbReference type="InterPro" id="IPR027417">
    <property type="entry name" value="P-loop_NTPase"/>
</dbReference>
<reference evidence="4 5" key="1">
    <citation type="submission" date="2020-03" db="EMBL/GenBank/DDBJ databases">
        <title>Genomic analysis of Bacteroides faecium CBA7301.</title>
        <authorList>
            <person name="Kim J."/>
            <person name="Roh S.W."/>
        </authorList>
    </citation>
    <scope>NUCLEOTIDE SEQUENCE [LARGE SCALE GENOMIC DNA]</scope>
    <source>
        <strain evidence="4 5">CBA7301</strain>
    </source>
</reference>
<feature type="domain" description="Endonuclease GajA/Old nuclease/RecF-like AAA" evidence="2">
    <location>
        <begin position="1"/>
        <end position="86"/>
    </location>
</feature>
<evidence type="ECO:0000313" key="5">
    <source>
        <dbReference type="Proteomes" id="UP000501780"/>
    </source>
</evidence>
<dbReference type="SUPFAM" id="SSF52540">
    <property type="entry name" value="P-loop containing nucleoside triphosphate hydrolases"/>
    <property type="match status" value="1"/>
</dbReference>
<dbReference type="KEGG" id="bfc:BacF7301_21315"/>
<dbReference type="GO" id="GO:0016887">
    <property type="term" value="F:ATP hydrolysis activity"/>
    <property type="evidence" value="ECO:0007669"/>
    <property type="project" value="InterPro"/>
</dbReference>
<dbReference type="PANTHER" id="PTHR43581:SF2">
    <property type="entry name" value="EXCINUCLEASE ATPASE SUBUNIT"/>
    <property type="match status" value="1"/>
</dbReference>
<dbReference type="GO" id="GO:0005524">
    <property type="term" value="F:ATP binding"/>
    <property type="evidence" value="ECO:0007669"/>
    <property type="project" value="InterPro"/>
</dbReference>
<evidence type="ECO:0000259" key="3">
    <source>
        <dbReference type="Pfam" id="PF13304"/>
    </source>
</evidence>
<organism evidence="4 5">
    <name type="scientific">Bacteroides faecium</name>
    <dbReference type="NCBI Taxonomy" id="2715212"/>
    <lineage>
        <taxon>Bacteria</taxon>
        <taxon>Pseudomonadati</taxon>
        <taxon>Bacteroidota</taxon>
        <taxon>Bacteroidia</taxon>
        <taxon>Bacteroidales</taxon>
        <taxon>Bacteroidaceae</taxon>
        <taxon>Bacteroides</taxon>
    </lineage>
</organism>
<proteinExistence type="predicted"/>
<dbReference type="InterPro" id="IPR003959">
    <property type="entry name" value="ATPase_AAA_core"/>
</dbReference>
<dbReference type="Pfam" id="PF13304">
    <property type="entry name" value="AAA_21"/>
    <property type="match status" value="1"/>
</dbReference>
<feature type="domain" description="ATPase AAA-type core" evidence="3">
    <location>
        <begin position="230"/>
        <end position="304"/>
    </location>
</feature>
<dbReference type="RefSeq" id="WP_167966011.1">
    <property type="nucleotide sequence ID" value="NZ_CP050831.1"/>
</dbReference>
<dbReference type="Pfam" id="PF13175">
    <property type="entry name" value="AAA_15"/>
    <property type="match status" value="1"/>
</dbReference>
<gene>
    <name evidence="4" type="ORF">BacF7301_21315</name>
</gene>
<dbReference type="Proteomes" id="UP000501780">
    <property type="component" value="Chromosome"/>
</dbReference>
<dbReference type="InterPro" id="IPR041685">
    <property type="entry name" value="AAA_GajA/Old/RecF-like"/>
</dbReference>
<evidence type="ECO:0000259" key="1">
    <source>
        <dbReference type="Pfam" id="PF12476"/>
    </source>
</evidence>
<keyword evidence="5" id="KW-1185">Reference proteome</keyword>
<feature type="domain" description="DUF3696" evidence="1">
    <location>
        <begin position="315"/>
        <end position="367"/>
    </location>
</feature>
<dbReference type="Gene3D" id="3.40.50.300">
    <property type="entry name" value="P-loop containing nucleotide triphosphate hydrolases"/>
    <property type="match status" value="1"/>
</dbReference>